<feature type="compositionally biased region" description="Low complexity" evidence="1">
    <location>
        <begin position="81"/>
        <end position="120"/>
    </location>
</feature>
<evidence type="ECO:0000313" key="3">
    <source>
        <dbReference type="Proteomes" id="UP000053989"/>
    </source>
</evidence>
<dbReference type="EMBL" id="KN822004">
    <property type="protein sequence ID" value="KIM70655.1"/>
    <property type="molecule type" value="Genomic_DNA"/>
</dbReference>
<keyword evidence="3" id="KW-1185">Reference proteome</keyword>
<accession>A0A0C3EDD2</accession>
<feature type="region of interest" description="Disordered" evidence="1">
    <location>
        <begin position="208"/>
        <end position="267"/>
    </location>
</feature>
<evidence type="ECO:0000256" key="1">
    <source>
        <dbReference type="SAM" id="MobiDB-lite"/>
    </source>
</evidence>
<dbReference type="Proteomes" id="UP000053989">
    <property type="component" value="Unassembled WGS sequence"/>
</dbReference>
<name>A0A0C3EDD2_9AGAM</name>
<reference evidence="2 3" key="1">
    <citation type="submission" date="2014-04" db="EMBL/GenBank/DDBJ databases">
        <authorList>
            <consortium name="DOE Joint Genome Institute"/>
            <person name="Kuo A."/>
            <person name="Kohler A."/>
            <person name="Nagy L.G."/>
            <person name="Floudas D."/>
            <person name="Copeland A."/>
            <person name="Barry K.W."/>
            <person name="Cichocki N."/>
            <person name="Veneault-Fourrey C."/>
            <person name="LaButti K."/>
            <person name="Lindquist E.A."/>
            <person name="Lipzen A."/>
            <person name="Lundell T."/>
            <person name="Morin E."/>
            <person name="Murat C."/>
            <person name="Sun H."/>
            <person name="Tunlid A."/>
            <person name="Henrissat B."/>
            <person name="Grigoriev I.V."/>
            <person name="Hibbett D.S."/>
            <person name="Martin F."/>
            <person name="Nordberg H.P."/>
            <person name="Cantor M.N."/>
            <person name="Hua S.X."/>
        </authorList>
    </citation>
    <scope>NUCLEOTIDE SEQUENCE [LARGE SCALE GENOMIC DNA]</scope>
    <source>
        <strain evidence="2 3">Foug A</strain>
    </source>
</reference>
<feature type="compositionally biased region" description="Basic and acidic residues" evidence="1">
    <location>
        <begin position="250"/>
        <end position="260"/>
    </location>
</feature>
<feature type="compositionally biased region" description="Low complexity" evidence="1">
    <location>
        <begin position="457"/>
        <end position="467"/>
    </location>
</feature>
<feature type="region of interest" description="Disordered" evidence="1">
    <location>
        <begin position="81"/>
        <end position="186"/>
    </location>
</feature>
<reference evidence="3" key="2">
    <citation type="submission" date="2015-01" db="EMBL/GenBank/DDBJ databases">
        <title>Evolutionary Origins and Diversification of the Mycorrhizal Mutualists.</title>
        <authorList>
            <consortium name="DOE Joint Genome Institute"/>
            <consortium name="Mycorrhizal Genomics Consortium"/>
            <person name="Kohler A."/>
            <person name="Kuo A."/>
            <person name="Nagy L.G."/>
            <person name="Floudas D."/>
            <person name="Copeland A."/>
            <person name="Barry K.W."/>
            <person name="Cichocki N."/>
            <person name="Veneault-Fourrey C."/>
            <person name="LaButti K."/>
            <person name="Lindquist E.A."/>
            <person name="Lipzen A."/>
            <person name="Lundell T."/>
            <person name="Morin E."/>
            <person name="Murat C."/>
            <person name="Riley R."/>
            <person name="Ohm R."/>
            <person name="Sun H."/>
            <person name="Tunlid A."/>
            <person name="Henrissat B."/>
            <person name="Grigoriev I.V."/>
            <person name="Hibbett D.S."/>
            <person name="Martin F."/>
        </authorList>
    </citation>
    <scope>NUCLEOTIDE SEQUENCE [LARGE SCALE GENOMIC DNA]</scope>
    <source>
        <strain evidence="3">Foug A</strain>
    </source>
</reference>
<feature type="compositionally biased region" description="Basic residues" evidence="1">
    <location>
        <begin position="122"/>
        <end position="135"/>
    </location>
</feature>
<protein>
    <submittedName>
        <fullName evidence="2">Uncharacterized protein</fullName>
    </submittedName>
</protein>
<feature type="compositionally biased region" description="Acidic residues" evidence="1">
    <location>
        <begin position="580"/>
        <end position="592"/>
    </location>
</feature>
<gene>
    <name evidence="2" type="ORF">SCLCIDRAFT_18733</name>
</gene>
<feature type="compositionally biased region" description="Polar residues" evidence="1">
    <location>
        <begin position="317"/>
        <end position="348"/>
    </location>
</feature>
<dbReference type="HOGENOM" id="CLU_487493_0_0_1"/>
<feature type="compositionally biased region" description="Basic and acidic residues" evidence="1">
    <location>
        <begin position="208"/>
        <end position="227"/>
    </location>
</feature>
<sequence length="605" mass="65800">MDSMEMLLDLPMMAPDEPDDARWVPSQSSHPELQALIKQAERDKLSKYLLLHFTSLTRSHPGRPAIPCLAEPLWTHTSSALWSSSTTPSTSRTPSLPLFVDTSSSSPSLDPSSSEPFSSSARRIKPYSAHVHRKPLSASANHIVHMKRSGSKQELLSKRPRSSSHSVFDAAKDNGNAKGTKTLADREQDPDAAVFLALLRDVSKQLDENARKKQRVAAEKVKEREQMQSKGGQGGDQRSTILQHSSAVPKQDKGKGKEDASVIQSASNPSTPYDVLFNDSTSTSNSMLDAFSQPTVSTGSKASNLWPNIDISQRHSGQSIITETTSRSRNLTRVSSMDPNVPSRQAPITDSRDLTRTPSSSTISLDPYRAETAPLVVDLTLDDVQLAGIQGSLQGVGKNTSREHGTHAAASADESFMAVESDISFGRSTDTDVDMDISIHRKALSRSGADIAILPSTTQQQLSTGQGRPIPPHRPQLGMRRPAVLSSNIQRNSPHPHPSQYSISSHVPKGTTVPRFKPPLLSTPAAQKASAQKVSAESTFTRPRVGGVASGVGRDTQDVSRRQEGHARRQREMPRSSSETDPDSSFDISFDLDMDVLEEAMRPYD</sequence>
<dbReference type="InParanoid" id="A0A0C3EDD2"/>
<organism evidence="2 3">
    <name type="scientific">Scleroderma citrinum Foug A</name>
    <dbReference type="NCBI Taxonomy" id="1036808"/>
    <lineage>
        <taxon>Eukaryota</taxon>
        <taxon>Fungi</taxon>
        <taxon>Dikarya</taxon>
        <taxon>Basidiomycota</taxon>
        <taxon>Agaricomycotina</taxon>
        <taxon>Agaricomycetes</taxon>
        <taxon>Agaricomycetidae</taxon>
        <taxon>Boletales</taxon>
        <taxon>Sclerodermatineae</taxon>
        <taxon>Sclerodermataceae</taxon>
        <taxon>Scleroderma</taxon>
    </lineage>
</organism>
<feature type="compositionally biased region" description="Polar residues" evidence="1">
    <location>
        <begin position="236"/>
        <end position="248"/>
    </location>
</feature>
<feature type="region of interest" description="Disordered" evidence="1">
    <location>
        <begin position="457"/>
        <end position="592"/>
    </location>
</feature>
<dbReference type="AlphaFoldDB" id="A0A0C3EDD2"/>
<feature type="region of interest" description="Disordered" evidence="1">
    <location>
        <begin position="317"/>
        <end position="365"/>
    </location>
</feature>
<proteinExistence type="predicted"/>
<feature type="compositionally biased region" description="Polar residues" evidence="1">
    <location>
        <begin position="485"/>
        <end position="505"/>
    </location>
</feature>
<evidence type="ECO:0000313" key="2">
    <source>
        <dbReference type="EMBL" id="KIM70655.1"/>
    </source>
</evidence>
<dbReference type="OrthoDB" id="2680954at2759"/>
<feature type="compositionally biased region" description="Basic and acidic residues" evidence="1">
    <location>
        <begin position="555"/>
        <end position="574"/>
    </location>
</feature>
<feature type="compositionally biased region" description="Low complexity" evidence="1">
    <location>
        <begin position="525"/>
        <end position="536"/>
    </location>
</feature>